<proteinExistence type="predicted"/>
<dbReference type="GO" id="GO:0004896">
    <property type="term" value="F:cytokine receptor activity"/>
    <property type="evidence" value="ECO:0007669"/>
    <property type="project" value="TreeGrafter"/>
</dbReference>
<dbReference type="Pfam" id="PF12772">
    <property type="entry name" value="GHBP"/>
    <property type="match status" value="1"/>
</dbReference>
<evidence type="ECO:0000256" key="6">
    <source>
        <dbReference type="ARBA" id="ARBA00023170"/>
    </source>
</evidence>
<reference evidence="12" key="1">
    <citation type="thesis" date="2020" institute="ProQuest LLC" country="789 East Eisenhower Parkway, Ann Arbor, MI, USA">
        <title>Comparative Genomics and Chromosome Evolution.</title>
        <authorList>
            <person name="Mudd A.B."/>
        </authorList>
    </citation>
    <scope>NUCLEOTIDE SEQUENCE</scope>
    <source>
        <strain evidence="12">237g6f4</strain>
        <tissue evidence="12">Blood</tissue>
    </source>
</reference>
<dbReference type="Pfam" id="PF09067">
    <property type="entry name" value="EpoR_lig-bind"/>
    <property type="match status" value="2"/>
</dbReference>
<dbReference type="InterPro" id="IPR015152">
    <property type="entry name" value="Growth/epo_recpt_lig-bind"/>
</dbReference>
<feature type="signal peptide" evidence="10">
    <location>
        <begin position="1"/>
        <end position="21"/>
    </location>
</feature>
<evidence type="ECO:0000259" key="11">
    <source>
        <dbReference type="PROSITE" id="PS50853"/>
    </source>
</evidence>
<keyword evidence="4 9" id="KW-1133">Transmembrane helix</keyword>
<gene>
    <name evidence="12" type="ORF">GDO81_002762</name>
</gene>
<keyword evidence="13" id="KW-1185">Reference proteome</keyword>
<dbReference type="Proteomes" id="UP000824782">
    <property type="component" value="Unassembled WGS sequence"/>
</dbReference>
<dbReference type="AlphaFoldDB" id="A0AAV7DMR5"/>
<dbReference type="SMART" id="SM00060">
    <property type="entry name" value="FN3"/>
    <property type="match status" value="2"/>
</dbReference>
<keyword evidence="3 10" id="KW-0732">Signal</keyword>
<name>A0AAV7DMR5_ENGPU</name>
<dbReference type="InterPro" id="IPR013783">
    <property type="entry name" value="Ig-like_fold"/>
</dbReference>
<evidence type="ECO:0000256" key="5">
    <source>
        <dbReference type="ARBA" id="ARBA00023136"/>
    </source>
</evidence>
<dbReference type="EMBL" id="WNYA01000001">
    <property type="protein sequence ID" value="KAG8598842.1"/>
    <property type="molecule type" value="Genomic_DNA"/>
</dbReference>
<evidence type="ECO:0000313" key="12">
    <source>
        <dbReference type="EMBL" id="KAG8598842.1"/>
    </source>
</evidence>
<dbReference type="CDD" id="cd00063">
    <property type="entry name" value="FN3"/>
    <property type="match status" value="2"/>
</dbReference>
<keyword evidence="6" id="KW-0675">Receptor</keyword>
<dbReference type="InterPro" id="IPR025871">
    <property type="entry name" value="GHBP"/>
</dbReference>
<dbReference type="InterPro" id="IPR003961">
    <property type="entry name" value="FN3_dom"/>
</dbReference>
<dbReference type="EMBL" id="WNYA01000001">
    <property type="protein sequence ID" value="KAG8598840.1"/>
    <property type="molecule type" value="Genomic_DNA"/>
</dbReference>
<keyword evidence="2 9" id="KW-0812">Transmembrane</keyword>
<feature type="compositionally biased region" description="Polar residues" evidence="8">
    <location>
        <begin position="621"/>
        <end position="639"/>
    </location>
</feature>
<feature type="domain" description="Fibronectin type-III" evidence="11">
    <location>
        <begin position="349"/>
        <end position="456"/>
    </location>
</feature>
<dbReference type="PROSITE" id="PS50853">
    <property type="entry name" value="FN3"/>
    <property type="match status" value="2"/>
</dbReference>
<evidence type="ECO:0000256" key="8">
    <source>
        <dbReference type="SAM" id="MobiDB-lite"/>
    </source>
</evidence>
<dbReference type="PANTHER" id="PTHR23037:SF46">
    <property type="entry name" value="INTERLEUKIN 5 RECEPTOR SUBUNIT ALPHA"/>
    <property type="match status" value="1"/>
</dbReference>
<evidence type="ECO:0000256" key="9">
    <source>
        <dbReference type="SAM" id="Phobius"/>
    </source>
</evidence>
<keyword evidence="7" id="KW-0325">Glycoprotein</keyword>
<keyword evidence="5 9" id="KW-0472">Membrane</keyword>
<sequence length="823" mass="92646">MALWLLLTSLALMCPGDFISASEVTSGWPKITKCRSPQLETFTCYWSDGELNNRTDHVYLQYRTSDMDWRDCPDNTSGGDNSCFFSKEHISLRSDYFVRLVTGNSTSDVEYHFTLEGIVEPDPPVDLSWSLQNISVNNSLLNIHVTWQPPSSSDVMSFLEYEVQIKEANEHKWKSYDVVTATYVSVYGLRVGKGHLLRVRCRLYGNEKFGEFSKELVIPVHLFKVPTTSVPRSSSAVYNRGALQKEVKTTYPPGWPSFTLCRSPQQETFTCYWSHGDFKNLSDSLKLQYMKPGINWTDCPDNVTAGENSCYFSKEHTSIWVGYRIRLVSENKTYAEHGFTVDEIVRPEPPIGLNWTVLNVSSTRLRMDVQLTWKPPASADVKSGWITLEYEIQIKVVNETQWKLYDYVTATYSPIYGLKIGKKYLVRIRCRQKGNENFGEFSDVVMIPTLVYTDPDFPWPLFLIIGIFAVLLVLAFILFCKKKRLKMLILPPVPVPKIKGIDPILLQKGKLDEVSSILASHDSYKQQLCIDDPWVEFIELDLDDQEEKNEGTDTDRLLAEEYPKAHSCLGVKDDDSGRASCCEPDIPETDFGNSDTSDETSDTGQCQNTKDKQADLLCLSDKSTSGGVPTKTQMPNTEKMSTKPEDRKVSPLLGNETNVAATTQLSNVKSKPSMDFYALVSDITPAGRLLLSPGQRMKMETEECNEPAIQHPTNLNVDNSYVCNTAVMPFCAVNFPVEASQSVQQQNPTLDSYFTPESLTAATMSSRAEEKASSYETPVADYTSVHIINSPQNLVLNTTALPGKEFLQPCGYMSTDQVNKVMP</sequence>
<dbReference type="SUPFAM" id="SSF49265">
    <property type="entry name" value="Fibronectin type III"/>
    <property type="match status" value="4"/>
</dbReference>
<feature type="chain" id="PRO_5044715900" description="Fibronectin type-III domain-containing protein" evidence="10">
    <location>
        <begin position="22"/>
        <end position="823"/>
    </location>
</feature>
<dbReference type="InterPro" id="IPR036116">
    <property type="entry name" value="FN3_sf"/>
</dbReference>
<accession>A0AAV7DMR5</accession>
<feature type="region of interest" description="Disordered" evidence="8">
    <location>
        <begin position="575"/>
        <end position="650"/>
    </location>
</feature>
<dbReference type="Gene3D" id="2.60.40.10">
    <property type="entry name" value="Immunoglobulins"/>
    <property type="match status" value="4"/>
</dbReference>
<evidence type="ECO:0000313" key="13">
    <source>
        <dbReference type="Proteomes" id="UP000824782"/>
    </source>
</evidence>
<evidence type="ECO:0000256" key="1">
    <source>
        <dbReference type="ARBA" id="ARBA00004479"/>
    </source>
</evidence>
<organism evidence="12 13">
    <name type="scientific">Engystomops pustulosus</name>
    <name type="common">Tungara frog</name>
    <name type="synonym">Physalaemus pustulosus</name>
    <dbReference type="NCBI Taxonomy" id="76066"/>
    <lineage>
        <taxon>Eukaryota</taxon>
        <taxon>Metazoa</taxon>
        <taxon>Chordata</taxon>
        <taxon>Craniata</taxon>
        <taxon>Vertebrata</taxon>
        <taxon>Euteleostomi</taxon>
        <taxon>Amphibia</taxon>
        <taxon>Batrachia</taxon>
        <taxon>Anura</taxon>
        <taxon>Neobatrachia</taxon>
        <taxon>Hyloidea</taxon>
        <taxon>Leptodactylidae</taxon>
        <taxon>Leiuperinae</taxon>
        <taxon>Engystomops</taxon>
    </lineage>
</organism>
<evidence type="ECO:0000256" key="2">
    <source>
        <dbReference type="ARBA" id="ARBA00022692"/>
    </source>
</evidence>
<comment type="caution">
    <text evidence="12">The sequence shown here is derived from an EMBL/GenBank/DDBJ whole genome shotgun (WGS) entry which is preliminary data.</text>
</comment>
<dbReference type="PANTHER" id="PTHR23037">
    <property type="entry name" value="CYTOKINE RECEPTOR"/>
    <property type="match status" value="1"/>
</dbReference>
<feature type="compositionally biased region" description="Basic and acidic residues" evidence="8">
    <location>
        <begin position="640"/>
        <end position="649"/>
    </location>
</feature>
<protein>
    <recommendedName>
        <fullName evidence="11">Fibronectin type-III domain-containing protein</fullName>
    </recommendedName>
</protein>
<evidence type="ECO:0000256" key="10">
    <source>
        <dbReference type="SAM" id="SignalP"/>
    </source>
</evidence>
<comment type="subcellular location">
    <subcellularLocation>
        <location evidence="1">Membrane</location>
        <topology evidence="1">Single-pass type I membrane protein</topology>
    </subcellularLocation>
</comment>
<evidence type="ECO:0000256" key="7">
    <source>
        <dbReference type="ARBA" id="ARBA00023180"/>
    </source>
</evidence>
<dbReference type="GO" id="GO:0009897">
    <property type="term" value="C:external side of plasma membrane"/>
    <property type="evidence" value="ECO:0007669"/>
    <property type="project" value="TreeGrafter"/>
</dbReference>
<feature type="transmembrane region" description="Helical" evidence="9">
    <location>
        <begin position="457"/>
        <end position="480"/>
    </location>
</feature>
<evidence type="ECO:0000256" key="3">
    <source>
        <dbReference type="ARBA" id="ARBA00022729"/>
    </source>
</evidence>
<evidence type="ECO:0000256" key="4">
    <source>
        <dbReference type="ARBA" id="ARBA00022989"/>
    </source>
</evidence>
<dbReference type="EMBL" id="WNYA01000001">
    <property type="protein sequence ID" value="KAG8598841.1"/>
    <property type="molecule type" value="Genomic_DNA"/>
</dbReference>
<feature type="domain" description="Fibronectin type-III" evidence="11">
    <location>
        <begin position="123"/>
        <end position="226"/>
    </location>
</feature>